<keyword evidence="1" id="KW-1133">Transmembrane helix</keyword>
<sequence length="400" mass="45475">MADNYVSQSGNRAFKEVADVIATFRQETNNRFDASVLGSDYFDDFRQVINDLIAIKHGFPLDRAMTSVFQGANILQNPTMLKPNTNQAGYIFTTRPDLNLATENLKANRPMVPLLTTEANSIMRAIRMILSPRMAKRLAGEMQGAVKPRNIVATPLVDPSYPFIAVSDNTVKSLTGWPSSQLGILSGNAGLMKEVHIMADGPMTYTHEYSLNLSLDSMKGNATLYLYYFWILYIGFVVSQPYGMAPWPEYLFNGRLDYTTRIYRLIMDETRTYVEEMAATGYAVPRSIDIGPVFDYQQTAENPRPYADKTTEIEFACSGAIYLDEILIQQFNETVCYFNPLMRHENRLKTMVKVEKKYQPILNNKCYPRIDLTTRELEWWCPLATVKNHIRTLKAAATFG</sequence>
<dbReference type="EMBL" id="BK015789">
    <property type="protein sequence ID" value="DAE24943.1"/>
    <property type="molecule type" value="Genomic_DNA"/>
</dbReference>
<dbReference type="InterPro" id="IPR057582">
    <property type="entry name" value="Phage_TTP_15"/>
</dbReference>
<feature type="transmembrane region" description="Helical" evidence="1">
    <location>
        <begin position="225"/>
        <end position="245"/>
    </location>
</feature>
<reference evidence="2" key="1">
    <citation type="journal article" date="2021" name="Proc. Natl. Acad. Sci. U.S.A.">
        <title>A Catalog of Tens of Thousands of Viruses from Human Metagenomes Reveals Hidden Associations with Chronic Diseases.</title>
        <authorList>
            <person name="Tisza M.J."/>
            <person name="Buck C.B."/>
        </authorList>
    </citation>
    <scope>NUCLEOTIDE SEQUENCE</scope>
    <source>
        <strain evidence="2">Ctxjh1</strain>
    </source>
</reference>
<keyword evidence="1" id="KW-0812">Transmembrane</keyword>
<accession>A0A8S5R0C9</accession>
<dbReference type="Pfam" id="PF23971">
    <property type="entry name" value="Phage_TTP_15"/>
    <property type="match status" value="1"/>
</dbReference>
<protein>
    <submittedName>
        <fullName evidence="2">Uncharacterized protein</fullName>
    </submittedName>
</protein>
<proteinExistence type="predicted"/>
<keyword evidence="1" id="KW-0472">Membrane</keyword>
<organism evidence="2">
    <name type="scientific">Myoviridae sp. ctxjh1</name>
    <dbReference type="NCBI Taxonomy" id="2826714"/>
    <lineage>
        <taxon>Viruses</taxon>
        <taxon>Duplodnaviria</taxon>
        <taxon>Heunggongvirae</taxon>
        <taxon>Uroviricota</taxon>
        <taxon>Caudoviricetes</taxon>
    </lineage>
</organism>
<name>A0A8S5R0C9_9CAUD</name>
<evidence type="ECO:0000256" key="1">
    <source>
        <dbReference type="SAM" id="Phobius"/>
    </source>
</evidence>
<evidence type="ECO:0000313" key="2">
    <source>
        <dbReference type="EMBL" id="DAE24943.1"/>
    </source>
</evidence>